<dbReference type="AlphaFoldDB" id="A0A179BN88"/>
<dbReference type="RefSeq" id="WP_064217896.1">
    <property type="nucleotide sequence ID" value="NZ_LVXZ01000013.1"/>
</dbReference>
<feature type="region of interest" description="Disordered" evidence="3">
    <location>
        <begin position="114"/>
        <end position="149"/>
    </location>
</feature>
<keyword evidence="1 2" id="KW-0238">DNA-binding</keyword>
<dbReference type="SUPFAM" id="SSF50249">
    <property type="entry name" value="Nucleic acid-binding proteins"/>
    <property type="match status" value="1"/>
</dbReference>
<gene>
    <name evidence="4" type="ORF">A4H96_01220</name>
</gene>
<dbReference type="Proteomes" id="UP000078302">
    <property type="component" value="Unassembled WGS sequence"/>
</dbReference>
<accession>A0A179BN88</accession>
<dbReference type="GO" id="GO:0003697">
    <property type="term" value="F:single-stranded DNA binding"/>
    <property type="evidence" value="ECO:0007669"/>
    <property type="project" value="InterPro"/>
</dbReference>
<dbReference type="EMBL" id="LVXZ01000013">
    <property type="protein sequence ID" value="OAP93208.1"/>
    <property type="molecule type" value="Genomic_DNA"/>
</dbReference>
<keyword evidence="5" id="KW-1185">Reference proteome</keyword>
<dbReference type="PROSITE" id="PS50935">
    <property type="entry name" value="SSB"/>
    <property type="match status" value="1"/>
</dbReference>
<feature type="compositionally biased region" description="Low complexity" evidence="3">
    <location>
        <begin position="127"/>
        <end position="149"/>
    </location>
</feature>
<evidence type="ECO:0000313" key="4">
    <source>
        <dbReference type="EMBL" id="OAP93208.1"/>
    </source>
</evidence>
<dbReference type="CDD" id="cd04496">
    <property type="entry name" value="SSB_OBF"/>
    <property type="match status" value="1"/>
</dbReference>
<sequence>MSALAIITGILGADPQCQEISKSGGTDKTKALTFPLITFERVFNSVAGAFSTKSVRHRCVAYGRTAEMIERFFQKGKGIQVTGGISYRTWNNGSQDIKVTEIIVDKFFFTSAESDGEASQAKPSETPVPQQHGPGQPQAKPTATPAAIPMAPGYHISTYTVAAARQHQQAATPSSVPAPLFKVNNQATPTPQKALPTEHAMGMDDIPVLEEPF</sequence>
<dbReference type="Gene3D" id="2.40.50.140">
    <property type="entry name" value="Nucleic acid-binding proteins"/>
    <property type="match status" value="1"/>
</dbReference>
<evidence type="ECO:0008006" key="6">
    <source>
        <dbReference type="Google" id="ProtNLM"/>
    </source>
</evidence>
<evidence type="ECO:0000256" key="3">
    <source>
        <dbReference type="SAM" id="MobiDB-lite"/>
    </source>
</evidence>
<evidence type="ECO:0000256" key="2">
    <source>
        <dbReference type="PROSITE-ProRule" id="PRU00252"/>
    </source>
</evidence>
<organism evidence="4 5">
    <name type="scientific">Acidithiobacillus ferrooxidans</name>
    <name type="common">Thiobacillus ferrooxidans</name>
    <dbReference type="NCBI Taxonomy" id="920"/>
    <lineage>
        <taxon>Bacteria</taxon>
        <taxon>Pseudomonadati</taxon>
        <taxon>Pseudomonadota</taxon>
        <taxon>Acidithiobacillia</taxon>
        <taxon>Acidithiobacillales</taxon>
        <taxon>Acidithiobacillaceae</taxon>
        <taxon>Acidithiobacillus</taxon>
    </lineage>
</organism>
<name>A0A179BN88_ACIFR</name>
<dbReference type="InterPro" id="IPR012340">
    <property type="entry name" value="NA-bd_OB-fold"/>
</dbReference>
<dbReference type="InterPro" id="IPR000424">
    <property type="entry name" value="Primosome_PriB/ssb"/>
</dbReference>
<evidence type="ECO:0000256" key="1">
    <source>
        <dbReference type="ARBA" id="ARBA00023125"/>
    </source>
</evidence>
<dbReference type="Pfam" id="PF00436">
    <property type="entry name" value="SSB"/>
    <property type="match status" value="1"/>
</dbReference>
<reference evidence="4 5" key="1">
    <citation type="submission" date="2016-04" db="EMBL/GenBank/DDBJ databases">
        <title>Acidithiobacillus ferrooxidans genome sequencing and assembly.</title>
        <authorList>
            <person name="Zhou Z."/>
        </authorList>
    </citation>
    <scope>NUCLEOTIDE SEQUENCE [LARGE SCALE GENOMIC DNA]</scope>
    <source>
        <strain evidence="4 5">BY0502</strain>
    </source>
</reference>
<protein>
    <recommendedName>
        <fullName evidence="6">Single-stranded DNA-binding protein</fullName>
    </recommendedName>
</protein>
<comment type="caution">
    <text evidence="4">The sequence shown here is derived from an EMBL/GenBank/DDBJ whole genome shotgun (WGS) entry which is preliminary data.</text>
</comment>
<evidence type="ECO:0000313" key="5">
    <source>
        <dbReference type="Proteomes" id="UP000078302"/>
    </source>
</evidence>
<proteinExistence type="predicted"/>